<keyword evidence="2" id="KW-1185">Reference proteome</keyword>
<dbReference type="Proteomes" id="UP001279734">
    <property type="component" value="Unassembled WGS sequence"/>
</dbReference>
<protein>
    <submittedName>
        <fullName evidence="1">Uncharacterized protein</fullName>
    </submittedName>
</protein>
<evidence type="ECO:0000313" key="2">
    <source>
        <dbReference type="Proteomes" id="UP001279734"/>
    </source>
</evidence>
<evidence type="ECO:0000313" key="1">
    <source>
        <dbReference type="EMBL" id="GMH14515.1"/>
    </source>
</evidence>
<accession>A0AAD3SPM4</accession>
<dbReference type="AlphaFoldDB" id="A0AAD3SPM4"/>
<proteinExistence type="predicted"/>
<reference evidence="1" key="1">
    <citation type="submission" date="2023-05" db="EMBL/GenBank/DDBJ databases">
        <title>Nepenthes gracilis genome sequencing.</title>
        <authorList>
            <person name="Fukushima K."/>
        </authorList>
    </citation>
    <scope>NUCLEOTIDE SEQUENCE</scope>
    <source>
        <strain evidence="1">SING2019-196</strain>
    </source>
</reference>
<organism evidence="1 2">
    <name type="scientific">Nepenthes gracilis</name>
    <name type="common">Slender pitcher plant</name>
    <dbReference type="NCBI Taxonomy" id="150966"/>
    <lineage>
        <taxon>Eukaryota</taxon>
        <taxon>Viridiplantae</taxon>
        <taxon>Streptophyta</taxon>
        <taxon>Embryophyta</taxon>
        <taxon>Tracheophyta</taxon>
        <taxon>Spermatophyta</taxon>
        <taxon>Magnoliopsida</taxon>
        <taxon>eudicotyledons</taxon>
        <taxon>Gunneridae</taxon>
        <taxon>Pentapetalae</taxon>
        <taxon>Caryophyllales</taxon>
        <taxon>Nepenthaceae</taxon>
        <taxon>Nepenthes</taxon>
    </lineage>
</organism>
<gene>
    <name evidence="1" type="ORF">Nepgr_016356</name>
</gene>
<sequence>MPAHLIDSSPIQTTYVACSSGSAGDVYEDDGALSGSMNDELATVVTNTDHPMLDEGAQFVNDHAAGSPQRPSQLGLIDGSNGVANSDEFGPIPGVDDSTPESIARITRKYSLVEVVDGSLIKAPSEFPDVSSSPLSGCPAEGSEASLPGAVLPCDLESGLVHTLTRAATDVGGDVKPFYAAVTVLPLVIDTLQWLLSM</sequence>
<name>A0AAD3SPM4_NEPGR</name>
<comment type="caution">
    <text evidence="1">The sequence shown here is derived from an EMBL/GenBank/DDBJ whole genome shotgun (WGS) entry which is preliminary data.</text>
</comment>
<dbReference type="EMBL" id="BSYO01000014">
    <property type="protein sequence ID" value="GMH14515.1"/>
    <property type="molecule type" value="Genomic_DNA"/>
</dbReference>